<evidence type="ECO:0000256" key="1">
    <source>
        <dbReference type="SAM" id="MobiDB-lite"/>
    </source>
</evidence>
<dbReference type="EMBL" id="AMZH03000024">
    <property type="protein sequence ID" value="RRT86020.1"/>
    <property type="molecule type" value="Genomic_DNA"/>
</dbReference>
<name>A0A427BBX0_ENSVE</name>
<evidence type="ECO:0000313" key="2">
    <source>
        <dbReference type="EMBL" id="RRT86020.1"/>
    </source>
</evidence>
<accession>A0A427BBX0</accession>
<proteinExistence type="predicted"/>
<sequence length="150" mass="16437">MSSFHASQSSRQASCPYDYDHARSFWRNWTAEMQAPAVMACGRRLIHPQGTWSLCLPSWTMMHICGSCWKGSRKRRTGSSGGGSCGGRSGRRECWVTRAIEGEAERGGEEAVAVTIGVALGKTLALNATAAGSFYTVSEIRRVHVLRILR</sequence>
<feature type="compositionally biased region" description="Gly residues" evidence="1">
    <location>
        <begin position="79"/>
        <end position="88"/>
    </location>
</feature>
<feature type="region of interest" description="Disordered" evidence="1">
    <location>
        <begin position="71"/>
        <end position="90"/>
    </location>
</feature>
<dbReference type="Proteomes" id="UP000287651">
    <property type="component" value="Unassembled WGS sequence"/>
</dbReference>
<protein>
    <submittedName>
        <fullName evidence="2">Uncharacterized protein</fullName>
    </submittedName>
</protein>
<comment type="caution">
    <text evidence="2">The sequence shown here is derived from an EMBL/GenBank/DDBJ whole genome shotgun (WGS) entry which is preliminary data.</text>
</comment>
<gene>
    <name evidence="2" type="ORF">B296_00002026</name>
</gene>
<organism evidence="2 3">
    <name type="scientific">Ensete ventricosum</name>
    <name type="common">Abyssinian banana</name>
    <name type="synonym">Musa ensete</name>
    <dbReference type="NCBI Taxonomy" id="4639"/>
    <lineage>
        <taxon>Eukaryota</taxon>
        <taxon>Viridiplantae</taxon>
        <taxon>Streptophyta</taxon>
        <taxon>Embryophyta</taxon>
        <taxon>Tracheophyta</taxon>
        <taxon>Spermatophyta</taxon>
        <taxon>Magnoliopsida</taxon>
        <taxon>Liliopsida</taxon>
        <taxon>Zingiberales</taxon>
        <taxon>Musaceae</taxon>
        <taxon>Ensete</taxon>
    </lineage>
</organism>
<dbReference type="AlphaFoldDB" id="A0A427BBX0"/>
<reference evidence="2 3" key="1">
    <citation type="journal article" date="2014" name="Agronomy (Basel)">
        <title>A Draft Genome Sequence for Ensete ventricosum, the Drought-Tolerant Tree Against Hunger.</title>
        <authorList>
            <person name="Harrison J."/>
            <person name="Moore K.A."/>
            <person name="Paszkiewicz K."/>
            <person name="Jones T."/>
            <person name="Grant M."/>
            <person name="Ambacheew D."/>
            <person name="Muzemil S."/>
            <person name="Studholme D.J."/>
        </authorList>
    </citation>
    <scope>NUCLEOTIDE SEQUENCE [LARGE SCALE GENOMIC DNA]</scope>
</reference>
<evidence type="ECO:0000313" key="3">
    <source>
        <dbReference type="Proteomes" id="UP000287651"/>
    </source>
</evidence>